<dbReference type="InterPro" id="IPR036282">
    <property type="entry name" value="Glutathione-S-Trfase_C_sf"/>
</dbReference>
<dbReference type="CDD" id="cd00570">
    <property type="entry name" value="GST_N_family"/>
    <property type="match status" value="1"/>
</dbReference>
<dbReference type="InterPro" id="IPR036249">
    <property type="entry name" value="Thioredoxin-like_sf"/>
</dbReference>
<dbReference type="KEGG" id="otd:J1M35_19280"/>
<accession>A0A975H3D9</accession>
<evidence type="ECO:0000313" key="3">
    <source>
        <dbReference type="EMBL" id="QTD45136.1"/>
    </source>
</evidence>
<dbReference type="PANTHER" id="PTHR43968:SF6">
    <property type="entry name" value="GLUTATHIONE S-TRANSFERASE OMEGA"/>
    <property type="match status" value="1"/>
</dbReference>
<dbReference type="SFLD" id="SFLDS00019">
    <property type="entry name" value="Glutathione_Transferase_(cytos"/>
    <property type="match status" value="1"/>
</dbReference>
<gene>
    <name evidence="3" type="ORF">J1M35_19280</name>
</gene>
<dbReference type="InterPro" id="IPR050983">
    <property type="entry name" value="GST_Omega/HSP26"/>
</dbReference>
<dbReference type="PANTHER" id="PTHR43968">
    <property type="match status" value="1"/>
</dbReference>
<feature type="domain" description="GST N-terminal" evidence="1">
    <location>
        <begin position="1"/>
        <end position="75"/>
    </location>
</feature>
<evidence type="ECO:0000259" key="1">
    <source>
        <dbReference type="PROSITE" id="PS50404"/>
    </source>
</evidence>
<protein>
    <submittedName>
        <fullName evidence="3">Glutathione S-transferase</fullName>
    </submittedName>
</protein>
<reference evidence="3" key="1">
    <citation type="submission" date="2021-03" db="EMBL/GenBank/DDBJ databases">
        <title>Ottowia sp. 27C isolated from the cloaca of a Giant Asian pond turtle (Heosemys grandis).</title>
        <authorList>
            <person name="Spergser J."/>
            <person name="Busse H.-J."/>
        </authorList>
    </citation>
    <scope>NUCLEOTIDE SEQUENCE</scope>
    <source>
        <strain evidence="3">27C</strain>
    </source>
</reference>
<dbReference type="Pfam" id="PF13417">
    <property type="entry name" value="GST_N_3"/>
    <property type="match status" value="1"/>
</dbReference>
<dbReference type="SUPFAM" id="SSF47616">
    <property type="entry name" value="GST C-terminal domain-like"/>
    <property type="match status" value="1"/>
</dbReference>
<proteinExistence type="predicted"/>
<sequence length="217" mass="23644">MLKLCGFAASNYHNKVKLALLEKGVPFEEVLAWIGETDPAASPLGKVPYAITDEGPISESTVILEYLEDRYPTPPLMPANAYEAAKVRELVRYIELHLELVARNLYPEAFFGGKVSDGLKDKLKPQLEKNVAGFAKLAKFAPFMAGEAFTLADCAAAVHLPLVSSATKIVYGEDLLAALPVKDYLKRVGERPSVQQVNADRKVNTDVMLARVANKAG</sequence>
<dbReference type="RefSeq" id="WP_208008888.1">
    <property type="nucleotide sequence ID" value="NZ_CP071796.1"/>
</dbReference>
<feature type="domain" description="GST C-terminal" evidence="2">
    <location>
        <begin position="80"/>
        <end position="207"/>
    </location>
</feature>
<dbReference type="EMBL" id="CP071796">
    <property type="protein sequence ID" value="QTD45136.1"/>
    <property type="molecule type" value="Genomic_DNA"/>
</dbReference>
<dbReference type="InterPro" id="IPR040079">
    <property type="entry name" value="Glutathione_S-Trfase"/>
</dbReference>
<evidence type="ECO:0000259" key="2">
    <source>
        <dbReference type="PROSITE" id="PS50405"/>
    </source>
</evidence>
<dbReference type="Gene3D" id="1.20.1050.10">
    <property type="match status" value="1"/>
</dbReference>
<dbReference type="SUPFAM" id="SSF52833">
    <property type="entry name" value="Thioredoxin-like"/>
    <property type="match status" value="1"/>
</dbReference>
<dbReference type="CDD" id="cd10424">
    <property type="entry name" value="GST_C_9"/>
    <property type="match status" value="1"/>
</dbReference>
<dbReference type="GO" id="GO:0005737">
    <property type="term" value="C:cytoplasm"/>
    <property type="evidence" value="ECO:0007669"/>
    <property type="project" value="TreeGrafter"/>
</dbReference>
<dbReference type="PROSITE" id="PS50404">
    <property type="entry name" value="GST_NTER"/>
    <property type="match status" value="1"/>
</dbReference>
<dbReference type="InterPro" id="IPR010987">
    <property type="entry name" value="Glutathione-S-Trfase_C-like"/>
</dbReference>
<organism evidence="3 4">
    <name type="scientific">Ottowia testudinis</name>
    <dbReference type="NCBI Taxonomy" id="2816950"/>
    <lineage>
        <taxon>Bacteria</taxon>
        <taxon>Pseudomonadati</taxon>
        <taxon>Pseudomonadota</taxon>
        <taxon>Betaproteobacteria</taxon>
        <taxon>Burkholderiales</taxon>
        <taxon>Comamonadaceae</taxon>
        <taxon>Ottowia</taxon>
    </lineage>
</organism>
<dbReference type="AlphaFoldDB" id="A0A975H3D9"/>
<dbReference type="Gene3D" id="3.40.30.10">
    <property type="entry name" value="Glutaredoxin"/>
    <property type="match status" value="1"/>
</dbReference>
<dbReference type="PROSITE" id="PS50405">
    <property type="entry name" value="GST_CTER"/>
    <property type="match status" value="1"/>
</dbReference>
<dbReference type="Proteomes" id="UP000663903">
    <property type="component" value="Chromosome"/>
</dbReference>
<name>A0A975H3D9_9BURK</name>
<dbReference type="InterPro" id="IPR004045">
    <property type="entry name" value="Glutathione_S-Trfase_N"/>
</dbReference>
<evidence type="ECO:0000313" key="4">
    <source>
        <dbReference type="Proteomes" id="UP000663903"/>
    </source>
</evidence>
<keyword evidence="4" id="KW-1185">Reference proteome</keyword>